<evidence type="ECO:0000313" key="3">
    <source>
        <dbReference type="Proteomes" id="UP000191980"/>
    </source>
</evidence>
<dbReference type="STRING" id="1420851.AU255_14380"/>
<reference evidence="2 3" key="1">
    <citation type="submission" date="2015-12" db="EMBL/GenBank/DDBJ databases">
        <authorList>
            <person name="Shamseldin A."/>
            <person name="Moawad H."/>
            <person name="Abd El-Rahim W.M."/>
            <person name="Sadowsky M.J."/>
        </authorList>
    </citation>
    <scope>NUCLEOTIDE SEQUENCE [LARGE SCALE GENOMIC DNA]</scope>
    <source>
        <strain evidence="2 3">WF1</strain>
    </source>
</reference>
<sequence length="253" mass="28537">MDDKQILSNSHVLMIPSYNTGALLKVTVTEALQQWLPVWVIIDGSDDGSEALLEPLQAQYCDTFVVIKLAKNHGKGAAILAGITQAQEQGYSHVLTMDADHQHSADYIKQFMQLSIENPDAMILGEPVFDDSAPMIRVKGRRISNWWANLETLGWGIHDSLFGMRVYPIQDLISVMHSTAWARRFDFDPEIAVRMAWRAVPIVNIPTPVCYIAKEDGGVSQFRYGRDNVLLIGMHIRLFTGFLLRLPKLFLKK</sequence>
<dbReference type="PANTHER" id="PTHR10859:SF91">
    <property type="entry name" value="DOLICHYL-PHOSPHATE BETA-GLUCOSYLTRANSFERASE"/>
    <property type="match status" value="1"/>
</dbReference>
<dbReference type="GO" id="GO:0006487">
    <property type="term" value="P:protein N-linked glycosylation"/>
    <property type="evidence" value="ECO:0007669"/>
    <property type="project" value="TreeGrafter"/>
</dbReference>
<dbReference type="SUPFAM" id="SSF53448">
    <property type="entry name" value="Nucleotide-diphospho-sugar transferases"/>
    <property type="match status" value="1"/>
</dbReference>
<evidence type="ECO:0000313" key="2">
    <source>
        <dbReference type="EMBL" id="OQK16275.1"/>
    </source>
</evidence>
<gene>
    <name evidence="2" type="ORF">AU255_14380</name>
</gene>
<organism evidence="2 3">
    <name type="scientific">Methyloprofundus sedimenti</name>
    <dbReference type="NCBI Taxonomy" id="1420851"/>
    <lineage>
        <taxon>Bacteria</taxon>
        <taxon>Pseudomonadati</taxon>
        <taxon>Pseudomonadota</taxon>
        <taxon>Gammaproteobacteria</taxon>
        <taxon>Methylococcales</taxon>
        <taxon>Methylococcaceae</taxon>
        <taxon>Methyloprofundus</taxon>
    </lineage>
</organism>
<dbReference type="RefSeq" id="WP_080523653.1">
    <property type="nucleotide sequence ID" value="NZ_LPUF01000002.1"/>
</dbReference>
<dbReference type="Proteomes" id="UP000191980">
    <property type="component" value="Unassembled WGS sequence"/>
</dbReference>
<accession>A0A1V8M3Y5</accession>
<keyword evidence="3" id="KW-1185">Reference proteome</keyword>
<name>A0A1V8M3Y5_9GAMM</name>
<dbReference type="CDD" id="cd04179">
    <property type="entry name" value="DPM_DPG-synthase_like"/>
    <property type="match status" value="1"/>
</dbReference>
<proteinExistence type="predicted"/>
<feature type="domain" description="Glycosyltransferase 2-like" evidence="1">
    <location>
        <begin position="14"/>
        <end position="152"/>
    </location>
</feature>
<comment type="caution">
    <text evidence="2">The sequence shown here is derived from an EMBL/GenBank/DDBJ whole genome shotgun (WGS) entry which is preliminary data.</text>
</comment>
<evidence type="ECO:0000259" key="1">
    <source>
        <dbReference type="Pfam" id="PF00535"/>
    </source>
</evidence>
<dbReference type="EMBL" id="LPUF01000002">
    <property type="protein sequence ID" value="OQK16275.1"/>
    <property type="molecule type" value="Genomic_DNA"/>
</dbReference>
<dbReference type="Gene3D" id="3.90.550.10">
    <property type="entry name" value="Spore Coat Polysaccharide Biosynthesis Protein SpsA, Chain A"/>
    <property type="match status" value="1"/>
</dbReference>
<dbReference type="PANTHER" id="PTHR10859">
    <property type="entry name" value="GLYCOSYL TRANSFERASE"/>
    <property type="match status" value="1"/>
</dbReference>
<dbReference type="InterPro" id="IPR029044">
    <property type="entry name" value="Nucleotide-diphossugar_trans"/>
</dbReference>
<protein>
    <recommendedName>
        <fullName evidence="1">Glycosyltransferase 2-like domain-containing protein</fullName>
    </recommendedName>
</protein>
<dbReference type="AlphaFoldDB" id="A0A1V8M3Y5"/>
<dbReference type="InterPro" id="IPR001173">
    <property type="entry name" value="Glyco_trans_2-like"/>
</dbReference>
<dbReference type="OrthoDB" id="9804335at2"/>
<dbReference type="Pfam" id="PF00535">
    <property type="entry name" value="Glycos_transf_2"/>
    <property type="match status" value="1"/>
</dbReference>